<dbReference type="InterPro" id="IPR006119">
    <property type="entry name" value="Resolv_N"/>
</dbReference>
<dbReference type="InterPro" id="IPR006118">
    <property type="entry name" value="Recombinase_CS"/>
</dbReference>
<dbReference type="Gene3D" id="3.40.50.1390">
    <property type="entry name" value="Resolvase, N-terminal catalytic domain"/>
    <property type="match status" value="1"/>
</dbReference>
<organism evidence="7 8">
    <name type="scientific">Planococcus kocurii</name>
    <dbReference type="NCBI Taxonomy" id="1374"/>
    <lineage>
        <taxon>Bacteria</taxon>
        <taxon>Bacillati</taxon>
        <taxon>Bacillota</taxon>
        <taxon>Bacilli</taxon>
        <taxon>Bacillales</taxon>
        <taxon>Caryophanaceae</taxon>
        <taxon>Planococcus</taxon>
    </lineage>
</organism>
<accession>A0ABN4JV04</accession>
<dbReference type="Pfam" id="PF00239">
    <property type="entry name" value="Resolvase"/>
    <property type="match status" value="1"/>
</dbReference>
<gene>
    <name evidence="7" type="ORF">AUO94_00445</name>
</gene>
<evidence type="ECO:0000259" key="6">
    <source>
        <dbReference type="PROSITE" id="PS51736"/>
    </source>
</evidence>
<dbReference type="InterPro" id="IPR009057">
    <property type="entry name" value="Homeodomain-like_sf"/>
</dbReference>
<proteinExistence type="inferred from homology"/>
<dbReference type="EMBL" id="CP013661">
    <property type="protein sequence ID" value="ALS77202.1"/>
    <property type="molecule type" value="Genomic_DNA"/>
</dbReference>
<evidence type="ECO:0000256" key="5">
    <source>
        <dbReference type="PROSITE-ProRule" id="PRU10137"/>
    </source>
</evidence>
<dbReference type="InterPro" id="IPR006120">
    <property type="entry name" value="Resolvase_HTH_dom"/>
</dbReference>
<sequence>MIIGYARVSTKDQSLDVQVDAITKYALEIGEKVEIFLEKESGGKKNRPELHTALRMARKGDSFVIYKLDRLARSTRQLYEVTDELEKRGVDFVSLNDKIDTKTAAGKAMFGMLAVFAEFERSIIQERTVAGLQAARKRGRIGGRKPLDTKTKRSIKTLYEAGEGAQDIAQRFHIGRSTVYKVLKESNKEEQV</sequence>
<evidence type="ECO:0000313" key="8">
    <source>
        <dbReference type="Proteomes" id="UP000065533"/>
    </source>
</evidence>
<dbReference type="SMART" id="SM00857">
    <property type="entry name" value="Resolvase"/>
    <property type="match status" value="1"/>
</dbReference>
<evidence type="ECO:0000256" key="2">
    <source>
        <dbReference type="ARBA" id="ARBA00022908"/>
    </source>
</evidence>
<dbReference type="SUPFAM" id="SSF53041">
    <property type="entry name" value="Resolvase-like"/>
    <property type="match status" value="1"/>
</dbReference>
<evidence type="ECO:0000256" key="4">
    <source>
        <dbReference type="ARBA" id="ARBA00023172"/>
    </source>
</evidence>
<keyword evidence="3" id="KW-0238">DNA-binding</keyword>
<comment type="similarity">
    <text evidence="1">Belongs to the site-specific recombinase resolvase family.</text>
</comment>
<evidence type="ECO:0000256" key="1">
    <source>
        <dbReference type="ARBA" id="ARBA00009913"/>
    </source>
</evidence>
<dbReference type="Gene3D" id="1.10.10.60">
    <property type="entry name" value="Homeodomain-like"/>
    <property type="match status" value="1"/>
</dbReference>
<dbReference type="RefSeq" id="WP_058383882.1">
    <property type="nucleotide sequence ID" value="NZ_CP013661.2"/>
</dbReference>
<evidence type="ECO:0000313" key="7">
    <source>
        <dbReference type="EMBL" id="ALS77202.1"/>
    </source>
</evidence>
<reference evidence="7" key="1">
    <citation type="submission" date="2016-01" db="EMBL/GenBank/DDBJ databases">
        <title>Complete genome of Planococcus kocurri type strain.</title>
        <authorList>
            <person name="See-Too W.S."/>
        </authorList>
    </citation>
    <scope>NUCLEOTIDE SEQUENCE [LARGE SCALE GENOMIC DNA]</scope>
    <source>
        <strain evidence="7">ATCC 43650</strain>
    </source>
</reference>
<name>A0ABN4JV04_9BACL</name>
<dbReference type="PANTHER" id="PTHR30461">
    <property type="entry name" value="DNA-INVERTASE FROM LAMBDOID PROPHAGE"/>
    <property type="match status" value="1"/>
</dbReference>
<dbReference type="PROSITE" id="PS00398">
    <property type="entry name" value="RECOMBINASES_2"/>
    <property type="match status" value="1"/>
</dbReference>
<feature type="domain" description="Resolvase/invertase-type recombinase catalytic" evidence="6">
    <location>
        <begin position="1"/>
        <end position="139"/>
    </location>
</feature>
<dbReference type="InterPro" id="IPR050639">
    <property type="entry name" value="SSR_resolvase"/>
</dbReference>
<dbReference type="PROSITE" id="PS51736">
    <property type="entry name" value="RECOMBINASES_3"/>
    <property type="match status" value="1"/>
</dbReference>
<dbReference type="Pfam" id="PF02796">
    <property type="entry name" value="HTH_7"/>
    <property type="match status" value="1"/>
</dbReference>
<dbReference type="CDD" id="cd03768">
    <property type="entry name" value="SR_ResInv"/>
    <property type="match status" value="1"/>
</dbReference>
<dbReference type="PANTHER" id="PTHR30461:SF2">
    <property type="entry name" value="SERINE RECOMBINASE PINE-RELATED"/>
    <property type="match status" value="1"/>
</dbReference>
<protein>
    <submittedName>
        <fullName evidence="7">Resolvase</fullName>
    </submittedName>
</protein>
<evidence type="ECO:0000256" key="3">
    <source>
        <dbReference type="ARBA" id="ARBA00023125"/>
    </source>
</evidence>
<dbReference type="Proteomes" id="UP000065533">
    <property type="component" value="Chromosome"/>
</dbReference>
<dbReference type="InterPro" id="IPR036162">
    <property type="entry name" value="Resolvase-like_N_sf"/>
</dbReference>
<feature type="active site" description="O-(5'-phospho-DNA)-serine intermediate" evidence="5">
    <location>
        <position position="9"/>
    </location>
</feature>
<dbReference type="PROSITE" id="PS00397">
    <property type="entry name" value="RECOMBINASES_1"/>
    <property type="match status" value="1"/>
</dbReference>
<keyword evidence="8" id="KW-1185">Reference proteome</keyword>
<keyword evidence="4" id="KW-0233">DNA recombination</keyword>
<keyword evidence="2" id="KW-0229">DNA integration</keyword>
<dbReference type="SUPFAM" id="SSF46689">
    <property type="entry name" value="Homeodomain-like"/>
    <property type="match status" value="1"/>
</dbReference>